<feature type="region of interest" description="Disordered" evidence="8">
    <location>
        <begin position="80"/>
        <end position="109"/>
    </location>
</feature>
<dbReference type="eggNOG" id="COG0508">
    <property type="taxonomic scope" value="Bacteria"/>
</dbReference>
<dbReference type="RefSeq" id="WP_045978339.1">
    <property type="nucleotide sequence ID" value="NZ_JXXY01000002.1"/>
</dbReference>
<dbReference type="PROSITE" id="PS51826">
    <property type="entry name" value="PSBD"/>
    <property type="match status" value="1"/>
</dbReference>
<accession>A0A0F4PYC5</accession>
<dbReference type="InterPro" id="IPR000089">
    <property type="entry name" value="Biotin_lipoyl"/>
</dbReference>
<feature type="region of interest" description="Disordered" evidence="8">
    <location>
        <begin position="267"/>
        <end position="294"/>
    </location>
</feature>
<comment type="subunit">
    <text evidence="3">Forms a 24-polypeptide structural core with octahedral symmetry.</text>
</comment>
<feature type="compositionally biased region" description="Polar residues" evidence="8">
    <location>
        <begin position="268"/>
        <end position="278"/>
    </location>
</feature>
<dbReference type="InterPro" id="IPR004167">
    <property type="entry name" value="PSBD"/>
</dbReference>
<evidence type="ECO:0000256" key="4">
    <source>
        <dbReference type="ARBA" id="ARBA00022679"/>
    </source>
</evidence>
<dbReference type="SUPFAM" id="SSF52777">
    <property type="entry name" value="CoA-dependent acyltransferases"/>
    <property type="match status" value="1"/>
</dbReference>
<dbReference type="Pfam" id="PF00198">
    <property type="entry name" value="2-oxoacid_dh"/>
    <property type="match status" value="1"/>
</dbReference>
<feature type="compositionally biased region" description="Polar residues" evidence="8">
    <location>
        <begin position="196"/>
        <end position="222"/>
    </location>
</feature>
<feature type="compositionally biased region" description="Polar residues" evidence="8">
    <location>
        <begin position="100"/>
        <end position="109"/>
    </location>
</feature>
<dbReference type="SUPFAM" id="SSF47005">
    <property type="entry name" value="Peripheral subunit-binding domain of 2-oxo acid dehydrogenase complex"/>
    <property type="match status" value="1"/>
</dbReference>
<evidence type="ECO:0000256" key="1">
    <source>
        <dbReference type="ARBA" id="ARBA00001938"/>
    </source>
</evidence>
<dbReference type="Pfam" id="PF00364">
    <property type="entry name" value="Biotin_lipoyl"/>
    <property type="match status" value="2"/>
</dbReference>
<dbReference type="OrthoDB" id="9805770at2"/>
<dbReference type="EMBL" id="JXXZ01000007">
    <property type="protein sequence ID" value="KJY99733.1"/>
    <property type="molecule type" value="Genomic_DNA"/>
</dbReference>
<evidence type="ECO:0000256" key="6">
    <source>
        <dbReference type="ARBA" id="ARBA00023315"/>
    </source>
</evidence>
<evidence type="ECO:0000256" key="7">
    <source>
        <dbReference type="RuleBase" id="RU003423"/>
    </source>
</evidence>
<dbReference type="FunFam" id="4.10.320.10:FF:000002">
    <property type="entry name" value="Dihydrolipoamide acetyltransferase component of pyruvate dehydrogenase complex"/>
    <property type="match status" value="1"/>
</dbReference>
<dbReference type="Gene3D" id="3.30.559.10">
    <property type="entry name" value="Chloramphenicol acetyltransferase-like domain"/>
    <property type="match status" value="1"/>
</dbReference>
<feature type="region of interest" description="Disordered" evidence="8">
    <location>
        <begin position="194"/>
        <end position="253"/>
    </location>
</feature>
<dbReference type="FunFam" id="3.30.559.10:FF:000027">
    <property type="entry name" value="Dihydrolipoamide acetyltransferase component of pyruvate dehydrogenase complex"/>
    <property type="match status" value="1"/>
</dbReference>
<evidence type="ECO:0000259" key="10">
    <source>
        <dbReference type="PROSITE" id="PS51826"/>
    </source>
</evidence>
<dbReference type="InterPro" id="IPR023213">
    <property type="entry name" value="CAT-like_dom_sf"/>
</dbReference>
<dbReference type="CDD" id="cd06849">
    <property type="entry name" value="lipoyl_domain"/>
    <property type="match status" value="2"/>
</dbReference>
<dbReference type="PATRIC" id="fig|151081.8.peg.421"/>
<dbReference type="PANTHER" id="PTHR43178:SF5">
    <property type="entry name" value="LIPOAMIDE ACYLTRANSFERASE COMPONENT OF BRANCHED-CHAIN ALPHA-KETO ACID DEHYDROGENASE COMPLEX, MITOCHONDRIAL"/>
    <property type="match status" value="1"/>
</dbReference>
<dbReference type="PROSITE" id="PS50968">
    <property type="entry name" value="BIOTINYL_LIPOYL"/>
    <property type="match status" value="2"/>
</dbReference>
<feature type="domain" description="Lipoyl-binding" evidence="9">
    <location>
        <begin position="2"/>
        <end position="77"/>
    </location>
</feature>
<dbReference type="GO" id="GO:0005737">
    <property type="term" value="C:cytoplasm"/>
    <property type="evidence" value="ECO:0007669"/>
    <property type="project" value="TreeGrafter"/>
</dbReference>
<evidence type="ECO:0000256" key="8">
    <source>
        <dbReference type="SAM" id="MobiDB-lite"/>
    </source>
</evidence>
<keyword evidence="5 7" id="KW-0450">Lipoyl</keyword>
<evidence type="ECO:0000256" key="2">
    <source>
        <dbReference type="ARBA" id="ARBA00007317"/>
    </source>
</evidence>
<dbReference type="AlphaFoldDB" id="A0A0F4PYC5"/>
<dbReference type="InterPro" id="IPR001078">
    <property type="entry name" value="2-oxoacid_DH_actylTfrase"/>
</dbReference>
<dbReference type="InterPro" id="IPR036625">
    <property type="entry name" value="E3-bd_dom_sf"/>
</dbReference>
<evidence type="ECO:0000256" key="3">
    <source>
        <dbReference type="ARBA" id="ARBA00011484"/>
    </source>
</evidence>
<evidence type="ECO:0000256" key="5">
    <source>
        <dbReference type="ARBA" id="ARBA00022823"/>
    </source>
</evidence>
<keyword evidence="12" id="KW-1185">Reference proteome</keyword>
<dbReference type="Proteomes" id="UP000033664">
    <property type="component" value="Unassembled WGS sequence"/>
</dbReference>
<feature type="domain" description="Lipoyl-binding" evidence="9">
    <location>
        <begin position="111"/>
        <end position="186"/>
    </location>
</feature>
<dbReference type="InterPro" id="IPR050743">
    <property type="entry name" value="2-oxoacid_DH_E2_comp"/>
</dbReference>
<proteinExistence type="inferred from homology"/>
<dbReference type="PANTHER" id="PTHR43178">
    <property type="entry name" value="DIHYDROLIPOAMIDE ACETYLTRANSFERASE COMPONENT OF PYRUVATE DEHYDROGENASE COMPLEX"/>
    <property type="match status" value="1"/>
</dbReference>
<gene>
    <name evidence="11" type="ORF">TW72_08820</name>
</gene>
<evidence type="ECO:0000313" key="11">
    <source>
        <dbReference type="EMBL" id="KJY99733.1"/>
    </source>
</evidence>
<dbReference type="EC" id="2.3.1.-" evidence="7"/>
<sequence length="525" mass="56860">MAKDFILPDIGEGIVECEVVEWLVAVGDEVKEDQPICDVMTDKALVQIPAVHDGVITELYYAKGDIAKVHQPLFAMDVNGEQEDSSKAQSTEQEPEVKQANATSNSAGTQREDFILPDIGEGIVECEIVEWLVSEGDTIKEDQAVCDVMTDKALVQIPAKYDGQVVKLYYQKGDIAKVHSPLFQMEIAGSAHAEQCSESTDSAAQSQHNEAASKANTDTSVAQGKALASPAVRRRAREHDIDISKVPGSGKNGRVYKEDIERFLASGDTAQSASQQGPSNTTSSNANQQSGGSRVEPIKGMKAAMAKQMSASVSTIPHFTYSDEIDLTDLIALRGTLKEQYKQQGVKLTMMPFFIKALSLAMQEFPVLNAQVNDECTELTYFDDHNIGMAVDSKLGLLVPNVKQVQSKSIVDVANEVTRLTDSAREGRVAPADLKSGTISISNIGAIGGTTATPIINKPEVAIVALGKVQQLPRFNEAGDVEARAIMQVSWSGDHRVIDGGTIARFNNLWKDFLEQPSKMLMAMR</sequence>
<comment type="cofactor">
    <cofactor evidence="1 7">
        <name>(R)-lipoate</name>
        <dbReference type="ChEBI" id="CHEBI:83088"/>
    </cofactor>
</comment>
<protein>
    <recommendedName>
        <fullName evidence="7">Dihydrolipoamide acetyltransferase component of pyruvate dehydrogenase complex</fullName>
        <ecNumber evidence="7">2.3.1.-</ecNumber>
    </recommendedName>
</protein>
<name>A0A0F4PYC5_9GAMM</name>
<comment type="similarity">
    <text evidence="2 7">Belongs to the 2-oxoacid dehydrogenase family.</text>
</comment>
<dbReference type="SUPFAM" id="SSF51230">
    <property type="entry name" value="Single hybrid motif"/>
    <property type="match status" value="2"/>
</dbReference>
<dbReference type="InterPro" id="IPR011053">
    <property type="entry name" value="Single_hybrid_motif"/>
</dbReference>
<feature type="domain" description="Peripheral subunit-binding (PSBD)" evidence="10">
    <location>
        <begin position="227"/>
        <end position="264"/>
    </location>
</feature>
<evidence type="ECO:0000259" key="9">
    <source>
        <dbReference type="PROSITE" id="PS50968"/>
    </source>
</evidence>
<dbReference type="Gene3D" id="4.10.320.10">
    <property type="entry name" value="E3-binding domain"/>
    <property type="match status" value="1"/>
</dbReference>
<dbReference type="Gene3D" id="2.40.50.100">
    <property type="match status" value="2"/>
</dbReference>
<organism evidence="11 12">
    <name type="scientific">Pseudoalteromonas ruthenica</name>
    <dbReference type="NCBI Taxonomy" id="151081"/>
    <lineage>
        <taxon>Bacteria</taxon>
        <taxon>Pseudomonadati</taxon>
        <taxon>Pseudomonadota</taxon>
        <taxon>Gammaproteobacteria</taxon>
        <taxon>Alteromonadales</taxon>
        <taxon>Pseudoalteromonadaceae</taxon>
        <taxon>Pseudoalteromonas</taxon>
    </lineage>
</organism>
<reference evidence="11 12" key="1">
    <citation type="journal article" date="2015" name="BMC Genomics">
        <title>Genome mining reveals unlocked bioactive potential of marine Gram-negative bacteria.</title>
        <authorList>
            <person name="Machado H."/>
            <person name="Sonnenschein E.C."/>
            <person name="Melchiorsen J."/>
            <person name="Gram L."/>
        </authorList>
    </citation>
    <scope>NUCLEOTIDE SEQUENCE [LARGE SCALE GENOMIC DNA]</scope>
    <source>
        <strain evidence="11 12">S3137</strain>
    </source>
</reference>
<feature type="compositionally biased region" description="Low complexity" evidence="8">
    <location>
        <begin position="279"/>
        <end position="290"/>
    </location>
</feature>
<dbReference type="GeneID" id="58228591"/>
<dbReference type="Pfam" id="PF02817">
    <property type="entry name" value="E3_binding"/>
    <property type="match status" value="1"/>
</dbReference>
<dbReference type="GO" id="GO:0031405">
    <property type="term" value="F:lipoic acid binding"/>
    <property type="evidence" value="ECO:0007669"/>
    <property type="project" value="TreeGrafter"/>
</dbReference>
<dbReference type="GO" id="GO:0016407">
    <property type="term" value="F:acetyltransferase activity"/>
    <property type="evidence" value="ECO:0007669"/>
    <property type="project" value="TreeGrafter"/>
</dbReference>
<keyword evidence="4 7" id="KW-0808">Transferase</keyword>
<evidence type="ECO:0000313" key="12">
    <source>
        <dbReference type="Proteomes" id="UP000033664"/>
    </source>
</evidence>
<comment type="caution">
    <text evidence="11">The sequence shown here is derived from an EMBL/GenBank/DDBJ whole genome shotgun (WGS) entry which is preliminary data.</text>
</comment>
<keyword evidence="6 7" id="KW-0012">Acyltransferase</keyword>